<evidence type="ECO:0000313" key="2">
    <source>
        <dbReference type="Proteomes" id="UP000017559"/>
    </source>
</evidence>
<dbReference type="KEGG" id="mrr:Moror_17096"/>
<organism evidence="1 2">
    <name type="scientific">Moniliophthora roreri (strain MCA 2997)</name>
    <name type="common">Cocoa frosty pod rot fungus</name>
    <name type="synonym">Crinipellis roreri</name>
    <dbReference type="NCBI Taxonomy" id="1381753"/>
    <lineage>
        <taxon>Eukaryota</taxon>
        <taxon>Fungi</taxon>
        <taxon>Dikarya</taxon>
        <taxon>Basidiomycota</taxon>
        <taxon>Agaricomycotina</taxon>
        <taxon>Agaricomycetes</taxon>
        <taxon>Agaricomycetidae</taxon>
        <taxon>Agaricales</taxon>
        <taxon>Marasmiineae</taxon>
        <taxon>Marasmiaceae</taxon>
        <taxon>Moniliophthora</taxon>
    </lineage>
</organism>
<keyword evidence="2" id="KW-1185">Reference proteome</keyword>
<name>V2WPQ2_MONRO</name>
<accession>V2WPQ2</accession>
<gene>
    <name evidence="1" type="ORF">Moror_17096</name>
</gene>
<dbReference type="HOGENOM" id="CLU_2740614_0_0_1"/>
<proteinExistence type="predicted"/>
<sequence>MASSSFSQANTTFFLTTTIPAYHQTLCPHCPNPLPYSQISPSVSALFDYYYQLSKQAAVLNMRMGIWGITY</sequence>
<reference evidence="1 2" key="1">
    <citation type="journal article" date="2014" name="BMC Genomics">
        <title>Genome and secretome analysis of the hemibiotrophic fungal pathogen, Moniliophthora roreri, which causes frosty pod rot disease of cacao: mechanisms of the biotrophic and necrotrophic phases.</title>
        <authorList>
            <person name="Meinhardt L.W."/>
            <person name="Costa G.G.L."/>
            <person name="Thomazella D.P.T."/>
            <person name="Teixeira P.J.P.L."/>
            <person name="Carazzolle M.F."/>
            <person name="Schuster S.C."/>
            <person name="Carlson J.E."/>
            <person name="Guiltinan M.J."/>
            <person name="Mieczkowski P."/>
            <person name="Farmer A."/>
            <person name="Ramaraj T."/>
            <person name="Crozier J."/>
            <person name="Davis R.E."/>
            <person name="Shao J."/>
            <person name="Melnick R.L."/>
            <person name="Pereira G.A.G."/>
            <person name="Bailey B.A."/>
        </authorList>
    </citation>
    <scope>NUCLEOTIDE SEQUENCE [LARGE SCALE GENOMIC DNA]</scope>
    <source>
        <strain evidence="1 2">MCA 2997</strain>
    </source>
</reference>
<evidence type="ECO:0000313" key="1">
    <source>
        <dbReference type="EMBL" id="ESK88818.1"/>
    </source>
</evidence>
<dbReference type="EMBL" id="AWSO01000618">
    <property type="protein sequence ID" value="ESK88818.1"/>
    <property type="molecule type" value="Genomic_DNA"/>
</dbReference>
<protein>
    <submittedName>
        <fullName evidence="1">Uncharacterized protein</fullName>
    </submittedName>
</protein>
<comment type="caution">
    <text evidence="1">The sequence shown here is derived from an EMBL/GenBank/DDBJ whole genome shotgun (WGS) entry which is preliminary data.</text>
</comment>
<dbReference type="AlphaFoldDB" id="V2WPQ2"/>
<dbReference type="Proteomes" id="UP000017559">
    <property type="component" value="Unassembled WGS sequence"/>
</dbReference>